<feature type="transmembrane region" description="Helical" evidence="1">
    <location>
        <begin position="39"/>
        <end position="61"/>
    </location>
</feature>
<evidence type="ECO:0000256" key="1">
    <source>
        <dbReference type="SAM" id="Phobius"/>
    </source>
</evidence>
<accession>A0ABX5KNA4</accession>
<keyword evidence="3" id="KW-1185">Reference proteome</keyword>
<keyword evidence="1" id="KW-0812">Transmembrane</keyword>
<keyword evidence="1" id="KW-1133">Transmembrane helix</keyword>
<dbReference type="Proteomes" id="UP000245712">
    <property type="component" value="Unassembled WGS sequence"/>
</dbReference>
<comment type="caution">
    <text evidence="2">The sequence shown here is derived from an EMBL/GenBank/DDBJ whole genome shotgun (WGS) entry which is preliminary data.</text>
</comment>
<dbReference type="EMBL" id="QEOB01000010">
    <property type="protein sequence ID" value="PVX81770.1"/>
    <property type="molecule type" value="Genomic_DNA"/>
</dbReference>
<organism evidence="2 3">
    <name type="scientific">Paraburkholderia unamae</name>
    <dbReference type="NCBI Taxonomy" id="219649"/>
    <lineage>
        <taxon>Bacteria</taxon>
        <taxon>Pseudomonadati</taxon>
        <taxon>Pseudomonadota</taxon>
        <taxon>Betaproteobacteria</taxon>
        <taxon>Burkholderiales</taxon>
        <taxon>Burkholderiaceae</taxon>
        <taxon>Paraburkholderia</taxon>
    </lineage>
</organism>
<name>A0ABX5KNA4_9BURK</name>
<keyword evidence="1" id="KW-0472">Membrane</keyword>
<reference evidence="2 3" key="1">
    <citation type="submission" date="2018-05" db="EMBL/GenBank/DDBJ databases">
        <title>Genomic Encyclopedia of Type Strains, Phase IV (KMG-V): Genome sequencing to study the core and pangenomes of soil and plant-associated prokaryotes.</title>
        <authorList>
            <person name="Whitman W."/>
        </authorList>
    </citation>
    <scope>NUCLEOTIDE SEQUENCE [LARGE SCALE GENOMIC DNA]</scope>
    <source>
        <strain evidence="2 3">SCZa-39</strain>
    </source>
</reference>
<dbReference type="PANTHER" id="PTHR32309">
    <property type="entry name" value="TYROSINE-PROTEIN KINASE"/>
    <property type="match status" value="1"/>
</dbReference>
<dbReference type="PANTHER" id="PTHR32309:SF13">
    <property type="entry name" value="FERRIC ENTEROBACTIN TRANSPORT PROTEIN FEPE"/>
    <property type="match status" value="1"/>
</dbReference>
<evidence type="ECO:0000313" key="2">
    <source>
        <dbReference type="EMBL" id="PVX81770.1"/>
    </source>
</evidence>
<proteinExistence type="predicted"/>
<gene>
    <name evidence="2" type="ORF">C7402_110174</name>
</gene>
<protein>
    <submittedName>
        <fullName evidence="2">Capsular polysaccharide transport system permease protein</fullName>
    </submittedName>
</protein>
<feature type="transmembrane region" description="Helical" evidence="1">
    <location>
        <begin position="367"/>
        <end position="387"/>
    </location>
</feature>
<sequence>MLSSTSARETSLVSSDELPIAQRAKVREQALRRRRRQRLVTLGLVFVPVVLAALYALLIAAPRYGAEARFSVRSSAAQSSAQGATVSLLSSGNGGAVGGFVDGWAVADFIRSRDCMHQLDSKIGLRKYLAYTGMDPLNRLSPQAGEDELYRAYLDAIDVSYNMIEQINVLRVSAFSPADARTISDALIGIAQQFVSNMDEKGIADTLKVSKDAVARAEQEAIGARGALAGWRARNGNMDPEAEASMLLNLSAQLEAELNTAKINLDKVRALDNPDHPMLLPAQMQVSALGKQLDDVRARMSGKGNSEANRLKSYQALLNAQTFADQNLASARQNYQQAFTDTLRLQRYLSVIARPVPQARPGSPNTGLLLIEALAVGFVFAFVVRMAEAMYREFRHG</sequence>
<evidence type="ECO:0000313" key="3">
    <source>
        <dbReference type="Proteomes" id="UP000245712"/>
    </source>
</evidence>
<dbReference type="InterPro" id="IPR050445">
    <property type="entry name" value="Bact_polysacc_biosynth/exp"/>
</dbReference>